<feature type="transmembrane region" description="Helical" evidence="2">
    <location>
        <begin position="6"/>
        <end position="24"/>
    </location>
</feature>
<feature type="transmembrane region" description="Helical" evidence="2">
    <location>
        <begin position="31"/>
        <end position="53"/>
    </location>
</feature>
<dbReference type="PATRIC" id="fig|1430899.3.peg.604"/>
<sequence length="217" mass="23805">MVFWILGGGLSFILFIIGVIILFFPKRRKVGAIMVGSGMVLMIASIVGIFIAFKSLNDVSNSVINYSSGTNSSESSQTESKVYDVNLKQTENQIESKITKIKVEKKEVYSTLDGKDLPGSVTVSLEIKNNGEKTITTYPNQGELTTAKETVNGGETLLSTFDDSKIEKGKSISGEIVFPLNKIEKVSDIKWVELSWLSYVGEETTPITFDTGKINLK</sequence>
<name>A0A0J8GCN5_9LIST</name>
<comment type="caution">
    <text evidence="3">The sequence shown here is derived from an EMBL/GenBank/DDBJ whole genome shotgun (WGS) entry which is preliminary data.</text>
</comment>
<dbReference type="EMBL" id="AZHO01000007">
    <property type="protein sequence ID" value="KMT60452.1"/>
    <property type="molecule type" value="Genomic_DNA"/>
</dbReference>
<protein>
    <submittedName>
        <fullName evidence="3">Uncharacterized protein</fullName>
    </submittedName>
</protein>
<dbReference type="Proteomes" id="UP000052258">
    <property type="component" value="Unassembled WGS sequence"/>
</dbReference>
<keyword evidence="2" id="KW-0472">Membrane</keyword>
<dbReference type="Gene3D" id="2.60.40.1240">
    <property type="match status" value="1"/>
</dbReference>
<reference evidence="3 4" key="1">
    <citation type="journal article" date="2015" name="Genome Biol. Evol.">
        <title>Comparative Genomics of Listeria Sensu Lato: Genus-Wide Differences in Evolutionary Dynamics and the Progressive Gain of Complex, Potentially Pathogenicity-Related Traits through Lateral Gene Transfer.</title>
        <authorList>
            <person name="Chiara M."/>
            <person name="Caruso M."/>
            <person name="D'Erchia A.M."/>
            <person name="Manzari C."/>
            <person name="Fraccalvieri R."/>
            <person name="Goffredo E."/>
            <person name="Latorre L."/>
            <person name="Miccolupo A."/>
            <person name="Padalino I."/>
            <person name="Santagada G."/>
            <person name="Chiocco D."/>
            <person name="Pesole G."/>
            <person name="Horner D.S."/>
            <person name="Parisi A."/>
        </authorList>
    </citation>
    <scope>NUCLEOTIDE SEQUENCE [LARGE SCALE GENOMIC DNA]</scope>
    <source>
        <strain evidence="3 4">1991</strain>
    </source>
</reference>
<dbReference type="InterPro" id="IPR029050">
    <property type="entry name" value="Immunoprotect_excell_Ig-like"/>
</dbReference>
<accession>A0A0J8GCN5</accession>
<evidence type="ECO:0000256" key="1">
    <source>
        <dbReference type="ARBA" id="ARBA00022729"/>
    </source>
</evidence>
<evidence type="ECO:0000313" key="3">
    <source>
        <dbReference type="EMBL" id="KMT60452.1"/>
    </source>
</evidence>
<keyword evidence="1" id="KW-0732">Signal</keyword>
<keyword evidence="2" id="KW-0812">Transmembrane</keyword>
<keyword evidence="2" id="KW-1133">Transmembrane helix</keyword>
<evidence type="ECO:0000313" key="4">
    <source>
        <dbReference type="Proteomes" id="UP000052258"/>
    </source>
</evidence>
<keyword evidence="4" id="KW-1185">Reference proteome</keyword>
<gene>
    <name evidence="3" type="ORF">X560_0580</name>
</gene>
<proteinExistence type="predicted"/>
<organism evidence="3 4">
    <name type="scientific">Listeria fleischmannii 1991</name>
    <dbReference type="NCBI Taxonomy" id="1430899"/>
    <lineage>
        <taxon>Bacteria</taxon>
        <taxon>Bacillati</taxon>
        <taxon>Bacillota</taxon>
        <taxon>Bacilli</taxon>
        <taxon>Bacillales</taxon>
        <taxon>Listeriaceae</taxon>
        <taxon>Listeria</taxon>
    </lineage>
</organism>
<dbReference type="AlphaFoldDB" id="A0A0J8GCN5"/>
<evidence type="ECO:0000256" key="2">
    <source>
        <dbReference type="SAM" id="Phobius"/>
    </source>
</evidence>
<dbReference type="OrthoDB" id="2365506at2"/>